<keyword evidence="7" id="KW-1185">Reference proteome</keyword>
<dbReference type="InterPro" id="IPR036388">
    <property type="entry name" value="WH-like_DNA-bd_sf"/>
</dbReference>
<sequence>MSRDVLKIPDHQYLRDAALSHLARFSATEKGLYHVLERRLKRWGARAEREGMLPEEIQDVFTSLQPCLAKVVADMVSLGAIDDTQFARTKAENLTRTGRSRRAVEAHLAMKGVDQDLTQHVLDEALGHKSDDAAYEAELGAALTLARKRRLGPFCRPDKEEDQQKALGIFARNGFSQNIAMEALHMGREEAEDKIITLRSRL</sequence>
<dbReference type="Pfam" id="PF02631">
    <property type="entry name" value="RecX_HTH2"/>
    <property type="match status" value="1"/>
</dbReference>
<gene>
    <name evidence="6" type="ORF">E3D00_03680</name>
</gene>
<dbReference type="RefSeq" id="WP_141460043.1">
    <property type="nucleotide sequence ID" value="NZ_CP038141.1"/>
</dbReference>
<proteinExistence type="inferred from homology"/>
<evidence type="ECO:0000313" key="6">
    <source>
        <dbReference type="EMBL" id="QDH16766.1"/>
    </source>
</evidence>
<dbReference type="OrthoDB" id="7282296at2"/>
<dbReference type="InterPro" id="IPR053924">
    <property type="entry name" value="RecX_HTH_2nd"/>
</dbReference>
<dbReference type="GO" id="GO:0005737">
    <property type="term" value="C:cytoplasm"/>
    <property type="evidence" value="ECO:0007669"/>
    <property type="project" value="UniProtKB-SubCell"/>
</dbReference>
<dbReference type="EMBL" id="CP038141">
    <property type="protein sequence ID" value="QDH16766.1"/>
    <property type="molecule type" value="Genomic_DNA"/>
</dbReference>
<evidence type="ECO:0000256" key="1">
    <source>
        <dbReference type="ARBA" id="ARBA00004496"/>
    </source>
</evidence>
<dbReference type="Proteomes" id="UP000316313">
    <property type="component" value="Chromosome"/>
</dbReference>
<evidence type="ECO:0000259" key="5">
    <source>
        <dbReference type="Pfam" id="PF02631"/>
    </source>
</evidence>
<reference evidence="6 7" key="1">
    <citation type="submission" date="2019-03" db="EMBL/GenBank/DDBJ databases">
        <title>The complete genome sequence of Swingsia samuiensis NBRC107927(T).</title>
        <authorList>
            <person name="Chua K.-O."/>
            <person name="Chan K.-G."/>
            <person name="See-Too W.-S."/>
        </authorList>
    </citation>
    <scope>NUCLEOTIDE SEQUENCE [LARGE SCALE GENOMIC DNA]</scope>
    <source>
        <strain evidence="6 7">AH83</strain>
    </source>
</reference>
<organism evidence="6 7">
    <name type="scientific">Swingsia samuiensis</name>
    <dbReference type="NCBI Taxonomy" id="1293412"/>
    <lineage>
        <taxon>Bacteria</taxon>
        <taxon>Pseudomonadati</taxon>
        <taxon>Pseudomonadota</taxon>
        <taxon>Alphaproteobacteria</taxon>
        <taxon>Acetobacterales</taxon>
        <taxon>Acetobacteraceae</taxon>
        <taxon>Swingsia</taxon>
    </lineage>
</organism>
<protein>
    <recommendedName>
        <fullName evidence="3">Regulatory protein RecX</fullName>
    </recommendedName>
</protein>
<name>A0A4Y6UJW5_9PROT</name>
<dbReference type="KEGG" id="ssam:E3D00_03680"/>
<accession>A0A4Y6UJW5</accession>
<dbReference type="Gene3D" id="1.10.10.10">
    <property type="entry name" value="Winged helix-like DNA-binding domain superfamily/Winged helix DNA-binding domain"/>
    <property type="match status" value="1"/>
</dbReference>
<evidence type="ECO:0000256" key="3">
    <source>
        <dbReference type="ARBA" id="ARBA00018111"/>
    </source>
</evidence>
<feature type="domain" description="RecX second three-helical" evidence="5">
    <location>
        <begin position="82"/>
        <end position="122"/>
    </location>
</feature>
<dbReference type="AlphaFoldDB" id="A0A4Y6UJW5"/>
<evidence type="ECO:0000256" key="2">
    <source>
        <dbReference type="ARBA" id="ARBA00009695"/>
    </source>
</evidence>
<comment type="similarity">
    <text evidence="2">Belongs to the RecX family.</text>
</comment>
<keyword evidence="4" id="KW-0963">Cytoplasm</keyword>
<evidence type="ECO:0000313" key="7">
    <source>
        <dbReference type="Proteomes" id="UP000316313"/>
    </source>
</evidence>
<comment type="subcellular location">
    <subcellularLocation>
        <location evidence="1">Cytoplasm</location>
    </subcellularLocation>
</comment>
<evidence type="ECO:0000256" key="4">
    <source>
        <dbReference type="ARBA" id="ARBA00022490"/>
    </source>
</evidence>